<keyword evidence="1" id="KW-1133">Transmembrane helix</keyword>
<feature type="transmembrane region" description="Helical" evidence="1">
    <location>
        <begin position="15"/>
        <end position="36"/>
    </location>
</feature>
<keyword evidence="3" id="KW-1185">Reference proteome</keyword>
<organism evidence="2 3">
    <name type="scientific">Vibrio celticus</name>
    <dbReference type="NCBI Taxonomy" id="446372"/>
    <lineage>
        <taxon>Bacteria</taxon>
        <taxon>Pseudomonadati</taxon>
        <taxon>Pseudomonadota</taxon>
        <taxon>Gammaproteobacteria</taxon>
        <taxon>Vibrionales</taxon>
        <taxon>Vibrionaceae</taxon>
        <taxon>Vibrio</taxon>
    </lineage>
</organism>
<accession>A0A1C3JKJ0</accession>
<gene>
    <name evidence="2" type="ORF">VCE7224_04478</name>
</gene>
<name>A0A1C3JKJ0_9VIBR</name>
<dbReference type="AlphaFoldDB" id="A0A1C3JKJ0"/>
<proteinExistence type="predicted"/>
<sequence length="298" mass="34143">MYKLVEVSTMLSRDILQNLGVLAGLAVYFVVFGFMLKNRKTRHTLFQMSSLIRSIASILFIIDPDDKHKPRHNDSDLLSPTMEKQVIRELLDKGLTKKIVQAELENYCNERVDAKVRQSLRDNNELSDSYRVRLKKQELSAKLLHSTLTSEQRNSASMKSRLTNLFILFTLVMLGANFVYGNDVSDTNKILVGITYITLSSFLIFIIRTSHQRSAMLIAIQEDLKKQSELFEFFSMYKKGKDLTEHDIEFLRLLMTSRAERERNTSHPFEVILKNVNGSNIQLGKSSIKLGQGKSNGN</sequence>
<protein>
    <submittedName>
        <fullName evidence="2">Uncharacterized protein</fullName>
    </submittedName>
</protein>
<dbReference type="RefSeq" id="WP_139093602.1">
    <property type="nucleotide sequence ID" value="NZ_AP025464.1"/>
</dbReference>
<dbReference type="Proteomes" id="UP000092819">
    <property type="component" value="Unassembled WGS sequence"/>
</dbReference>
<dbReference type="EMBL" id="FLQZ01000176">
    <property type="protein sequence ID" value="SBT15673.1"/>
    <property type="molecule type" value="Genomic_DNA"/>
</dbReference>
<evidence type="ECO:0000256" key="1">
    <source>
        <dbReference type="SAM" id="Phobius"/>
    </source>
</evidence>
<evidence type="ECO:0000313" key="3">
    <source>
        <dbReference type="Proteomes" id="UP000092819"/>
    </source>
</evidence>
<keyword evidence="1" id="KW-0472">Membrane</keyword>
<feature type="transmembrane region" description="Helical" evidence="1">
    <location>
        <begin position="187"/>
        <end position="207"/>
    </location>
</feature>
<keyword evidence="1" id="KW-0812">Transmembrane</keyword>
<evidence type="ECO:0000313" key="2">
    <source>
        <dbReference type="EMBL" id="SBT15673.1"/>
    </source>
</evidence>
<reference evidence="3" key="1">
    <citation type="submission" date="2016-06" db="EMBL/GenBank/DDBJ databases">
        <authorList>
            <person name="Rodrigo-Torres L."/>
            <person name="Arahal D.R."/>
        </authorList>
    </citation>
    <scope>NUCLEOTIDE SEQUENCE [LARGE SCALE GENOMIC DNA]</scope>
    <source>
        <strain evidence="3">CECT 7224</strain>
    </source>
</reference>
<feature type="transmembrane region" description="Helical" evidence="1">
    <location>
        <begin position="162"/>
        <end position="181"/>
    </location>
</feature>